<dbReference type="STRING" id="76021.BS329_11675"/>
<dbReference type="EMBL" id="MQUQ01000005">
    <property type="protein sequence ID" value="OLZ53446.1"/>
    <property type="molecule type" value="Genomic_DNA"/>
</dbReference>
<accession>A0A1R0KWV1</accession>
<keyword evidence="7" id="KW-1185">Reference proteome</keyword>
<comment type="similarity">
    <text evidence="1">Belongs to the UDPGP type 1 family.</text>
</comment>
<feature type="binding site" evidence="5">
    <location>
        <position position="162"/>
    </location>
    <ligand>
        <name>UTP</name>
        <dbReference type="ChEBI" id="CHEBI:46398"/>
    </ligand>
</feature>
<organism evidence="6 7">
    <name type="scientific">Amycolatopsis coloradensis</name>
    <dbReference type="NCBI Taxonomy" id="76021"/>
    <lineage>
        <taxon>Bacteria</taxon>
        <taxon>Bacillati</taxon>
        <taxon>Actinomycetota</taxon>
        <taxon>Actinomycetes</taxon>
        <taxon>Pseudonocardiales</taxon>
        <taxon>Pseudonocardiaceae</taxon>
        <taxon>Amycolatopsis</taxon>
    </lineage>
</organism>
<protein>
    <submittedName>
        <fullName evidence="6">UTP--glucose-1-phosphate uridylyltransferase</fullName>
    </submittedName>
</protein>
<gene>
    <name evidence="6" type="ORF">BS329_11675</name>
</gene>
<dbReference type="GO" id="GO:0006011">
    <property type="term" value="P:UDP-alpha-D-glucose metabolic process"/>
    <property type="evidence" value="ECO:0007669"/>
    <property type="project" value="InterPro"/>
</dbReference>
<dbReference type="GO" id="GO:0003983">
    <property type="term" value="F:UTP:glucose-1-phosphate uridylyltransferase activity"/>
    <property type="evidence" value="ECO:0007669"/>
    <property type="project" value="InterPro"/>
</dbReference>
<dbReference type="InterPro" id="IPR002618">
    <property type="entry name" value="UDPGP_fam"/>
</dbReference>
<sequence length="458" mass="49326">MSSDAHLSDRFAETLSKMRSAGAHARELAALRRRLEQLSEPGAGELPGNELEPLGDISRLVELPEPDAEEARRVLDRTAVLKLNGGLGTSMGLTGPKSLLEIKPGKTFLDVIAMQVLSTREKYGARLPLILMNSAGTREPSLELLKKYPDLADETIPADFLQGREPKITADGKPVDWPANPELEWCPPGHGDIYVALAVSGMLETLLAEGIRWCFVSNADNLGALPDARIAAWLGGEDIPFAMETVLGTAADRKGGHLARRGGRIVLRESAQVPDGDDSFGDVAKWRFFNTNNIWFDLGRLKALQDADPAAPALPLIVNRKTVDPADAASTPVIQLETAMGAAIGSLEGARAIEIPRTRFAPVKTTDDLLVVRSDAYVLDDGGEMIPEFTTTTPPVVSLSKEFYKLLPDFDARIPDAPSLKECTSLEVDGDVTFGKNVVVRGDVKIAGPKTIPDGEIL</sequence>
<keyword evidence="2 6" id="KW-0808">Transferase</keyword>
<evidence type="ECO:0000256" key="2">
    <source>
        <dbReference type="ARBA" id="ARBA00022679"/>
    </source>
</evidence>
<dbReference type="RefSeq" id="WP_076159231.1">
    <property type="nucleotide sequence ID" value="NZ_JBEZVB010000001.1"/>
</dbReference>
<evidence type="ECO:0000256" key="3">
    <source>
        <dbReference type="ARBA" id="ARBA00022695"/>
    </source>
</evidence>
<evidence type="ECO:0000256" key="5">
    <source>
        <dbReference type="PIRSR" id="PIRSR000806-2"/>
    </source>
</evidence>
<dbReference type="Gene3D" id="2.160.10.10">
    <property type="entry name" value="Hexapeptide repeat proteins"/>
    <property type="match status" value="1"/>
</dbReference>
<feature type="binding site" evidence="5">
    <location>
        <position position="364"/>
    </location>
    <ligand>
        <name>UTP</name>
        <dbReference type="ChEBI" id="CHEBI:46398"/>
    </ligand>
</feature>
<feature type="binding site" evidence="4">
    <location>
        <position position="190"/>
    </location>
    <ligand>
        <name>substrate</name>
    </ligand>
</feature>
<feature type="binding site" evidence="5">
    <location>
        <position position="97"/>
    </location>
    <ligand>
        <name>UTP</name>
        <dbReference type="ChEBI" id="CHEBI:46398"/>
    </ligand>
</feature>
<reference evidence="6 7" key="1">
    <citation type="submission" date="2016-01" db="EMBL/GenBank/DDBJ databases">
        <title>Amycolatopsis coloradensis genome sequencing and assembly.</title>
        <authorList>
            <person name="Mayilraj S."/>
        </authorList>
    </citation>
    <scope>NUCLEOTIDE SEQUENCE [LARGE SCALE GENOMIC DNA]</scope>
    <source>
        <strain evidence="6 7">DSM 44225</strain>
    </source>
</reference>
<evidence type="ECO:0000256" key="1">
    <source>
        <dbReference type="ARBA" id="ARBA00010401"/>
    </source>
</evidence>
<name>A0A1R0KWV1_9PSEU</name>
<evidence type="ECO:0000256" key="4">
    <source>
        <dbReference type="PIRSR" id="PIRSR000806-1"/>
    </source>
</evidence>
<dbReference type="AlphaFoldDB" id="A0A1R0KWV1"/>
<dbReference type="PIRSF" id="PIRSF000806">
    <property type="entry name" value="UDPGP"/>
    <property type="match status" value="1"/>
</dbReference>
<dbReference type="SUPFAM" id="SSF53448">
    <property type="entry name" value="Nucleotide-diphospho-sugar transferases"/>
    <property type="match status" value="1"/>
</dbReference>
<evidence type="ECO:0000313" key="6">
    <source>
        <dbReference type="EMBL" id="OLZ53446.1"/>
    </source>
</evidence>
<dbReference type="Gene3D" id="3.90.550.10">
    <property type="entry name" value="Spore Coat Polysaccharide Biosynthesis Protein SpsA, Chain A"/>
    <property type="match status" value="1"/>
</dbReference>
<feature type="binding site" evidence="5">
    <location>
        <position position="220"/>
    </location>
    <ligand>
        <name>UTP</name>
        <dbReference type="ChEBI" id="CHEBI:46398"/>
    </ligand>
</feature>
<feature type="binding site" evidence="5">
    <location>
        <position position="189"/>
    </location>
    <ligand>
        <name>UTP</name>
        <dbReference type="ChEBI" id="CHEBI:46398"/>
    </ligand>
</feature>
<dbReference type="Proteomes" id="UP000187486">
    <property type="component" value="Unassembled WGS sequence"/>
</dbReference>
<dbReference type="PANTHER" id="PTHR43511">
    <property type="match status" value="1"/>
</dbReference>
<dbReference type="InterPro" id="IPR029044">
    <property type="entry name" value="Nucleotide-diphossugar_trans"/>
</dbReference>
<dbReference type="OrthoDB" id="9804758at2"/>
<evidence type="ECO:0000313" key="7">
    <source>
        <dbReference type="Proteomes" id="UP000187486"/>
    </source>
</evidence>
<comment type="caution">
    <text evidence="6">The sequence shown here is derived from an EMBL/GenBank/DDBJ whole genome shotgun (WGS) entry which is preliminary data.</text>
</comment>
<keyword evidence="3 6" id="KW-0548">Nucleotidyltransferase</keyword>
<dbReference type="FunFam" id="2.160.10.10:FF:000001">
    <property type="entry name" value="UTP--glucose-1-phosphate uridylyltransferase"/>
    <property type="match status" value="1"/>
</dbReference>
<dbReference type="Pfam" id="PF01704">
    <property type="entry name" value="UDPGP"/>
    <property type="match status" value="1"/>
</dbReference>
<proteinExistence type="inferred from homology"/>
<dbReference type="InterPro" id="IPR016267">
    <property type="entry name" value="UDPGP_trans"/>
</dbReference>